<reference evidence="1 2" key="1">
    <citation type="submission" date="2018-02" db="EMBL/GenBank/DDBJ databases">
        <title>The genomes of Aspergillus section Nigri reveals drivers in fungal speciation.</title>
        <authorList>
            <consortium name="DOE Joint Genome Institute"/>
            <person name="Vesth T.C."/>
            <person name="Nybo J."/>
            <person name="Theobald S."/>
            <person name="Brandl J."/>
            <person name="Frisvad J.C."/>
            <person name="Nielsen K.F."/>
            <person name="Lyhne E.K."/>
            <person name="Kogle M.E."/>
            <person name="Kuo A."/>
            <person name="Riley R."/>
            <person name="Clum A."/>
            <person name="Nolan M."/>
            <person name="Lipzen A."/>
            <person name="Salamov A."/>
            <person name="Henrissat B."/>
            <person name="Wiebenga A."/>
            <person name="De vries R.P."/>
            <person name="Grigoriev I.V."/>
            <person name="Mortensen U.H."/>
            <person name="Andersen M.R."/>
            <person name="Baker S.E."/>
        </authorList>
    </citation>
    <scope>NUCLEOTIDE SEQUENCE [LARGE SCALE GENOMIC DNA]</scope>
    <source>
        <strain evidence="1 2">CBS 707.79</strain>
    </source>
</reference>
<dbReference type="VEuPathDB" id="FungiDB:BO71DRAFT_485416"/>
<dbReference type="Proteomes" id="UP000247810">
    <property type="component" value="Unassembled WGS sequence"/>
</dbReference>
<proteinExistence type="predicted"/>
<dbReference type="AlphaFoldDB" id="A0A319DMD6"/>
<keyword evidence="2" id="KW-1185">Reference proteome</keyword>
<gene>
    <name evidence="1" type="ORF">BO71DRAFT_485416</name>
</gene>
<protein>
    <submittedName>
        <fullName evidence="1">Uncharacterized protein</fullName>
    </submittedName>
</protein>
<accession>A0A319DMD6</accession>
<sequence length="160" mass="17927">MDRCLLWHQWHEATEVKQLLLIGTASMIAGMRSAFHAANHVERQRGREEEPTGQQRVYSATSAMRRSQDPGNGFPLHWLHPFRDFETRSRPLKKEMCKHSHGEPHRRWDNRKSANFAAWVSPETANGGSQLNAGRICGPLIVRGSAGGSSQQSVSAPVGY</sequence>
<evidence type="ECO:0000313" key="2">
    <source>
        <dbReference type="Proteomes" id="UP000247810"/>
    </source>
</evidence>
<organism evidence="1 2">
    <name type="scientific">Aspergillus ellipticus CBS 707.79</name>
    <dbReference type="NCBI Taxonomy" id="1448320"/>
    <lineage>
        <taxon>Eukaryota</taxon>
        <taxon>Fungi</taxon>
        <taxon>Dikarya</taxon>
        <taxon>Ascomycota</taxon>
        <taxon>Pezizomycotina</taxon>
        <taxon>Eurotiomycetes</taxon>
        <taxon>Eurotiomycetidae</taxon>
        <taxon>Eurotiales</taxon>
        <taxon>Aspergillaceae</taxon>
        <taxon>Aspergillus</taxon>
        <taxon>Aspergillus subgen. Circumdati</taxon>
    </lineage>
</organism>
<dbReference type="EMBL" id="KZ825916">
    <property type="protein sequence ID" value="PYH92463.1"/>
    <property type="molecule type" value="Genomic_DNA"/>
</dbReference>
<name>A0A319DMD6_9EURO</name>
<evidence type="ECO:0000313" key="1">
    <source>
        <dbReference type="EMBL" id="PYH92463.1"/>
    </source>
</evidence>